<dbReference type="PRINTS" id="PR00368">
    <property type="entry name" value="FADPNR"/>
</dbReference>
<dbReference type="PRINTS" id="PR00411">
    <property type="entry name" value="PNDRDTASEI"/>
</dbReference>
<evidence type="ECO:0000313" key="2">
    <source>
        <dbReference type="EMBL" id="SMB90167.1"/>
    </source>
</evidence>
<dbReference type="InterPro" id="IPR036188">
    <property type="entry name" value="FAD/NAD-bd_sf"/>
</dbReference>
<feature type="domain" description="FAD dependent oxidoreductase" evidence="1">
    <location>
        <begin position="24"/>
        <end position="299"/>
    </location>
</feature>
<dbReference type="PANTHER" id="PTHR43106:SF1">
    <property type="entry name" value="DEHYDROGENASE-RELATED"/>
    <property type="match status" value="1"/>
</dbReference>
<accession>A0A1W1V9N9</accession>
<name>A0A1W1V9N9_9FIRM</name>
<dbReference type="STRING" id="698762.SAMN00808754_0257"/>
<reference evidence="2 3" key="1">
    <citation type="submission" date="2017-04" db="EMBL/GenBank/DDBJ databases">
        <authorList>
            <person name="Afonso C.L."/>
            <person name="Miller P.J."/>
            <person name="Scott M.A."/>
            <person name="Spackman E."/>
            <person name="Goraichik I."/>
            <person name="Dimitrov K.M."/>
            <person name="Suarez D.L."/>
            <person name="Swayne D.E."/>
        </authorList>
    </citation>
    <scope>NUCLEOTIDE SEQUENCE [LARGE SCALE GENOMIC DNA]</scope>
    <source>
        <strain evidence="2 3">ToBE</strain>
    </source>
</reference>
<evidence type="ECO:0000313" key="3">
    <source>
        <dbReference type="Proteomes" id="UP000192569"/>
    </source>
</evidence>
<evidence type="ECO:0000259" key="1">
    <source>
        <dbReference type="Pfam" id="PF01266"/>
    </source>
</evidence>
<dbReference type="InterPro" id="IPR006076">
    <property type="entry name" value="FAD-dep_OxRdtase"/>
</dbReference>
<protein>
    <recommendedName>
        <fullName evidence="1">FAD dependent oxidoreductase domain-containing protein</fullName>
    </recommendedName>
</protein>
<dbReference type="PANTHER" id="PTHR43106">
    <property type="entry name" value="DEHYDROGENASE-RELATED"/>
    <property type="match status" value="1"/>
</dbReference>
<dbReference type="PIRSF" id="PIRSF038984">
    <property type="entry name" value="FAD_binding_protein"/>
    <property type="match status" value="1"/>
</dbReference>
<dbReference type="Pfam" id="PF01266">
    <property type="entry name" value="DAO"/>
    <property type="match status" value="1"/>
</dbReference>
<gene>
    <name evidence="2" type="ORF">SAMN00808754_0257</name>
</gene>
<dbReference type="AlphaFoldDB" id="A0A1W1V9N9"/>
<dbReference type="Gene3D" id="3.50.50.60">
    <property type="entry name" value="FAD/NAD(P)-binding domain"/>
    <property type="match status" value="2"/>
</dbReference>
<proteinExistence type="predicted"/>
<sequence>MCERGYFFALKFPEGGEEVTQKYDVIVVGAGPAGIFAALEMVRYGSGLKVLVLEKGHDLERRHCPSKEGGVACRHCSPCSMVSGWGGAGAFSDGKLTLSPEVGGWLSEYIPEREVECLIDYVDGIYRSFGAPEKVYGGPEDERIAEIQRKAILADLKLIPAPIRHLGTGRTQEILKAMKDYLLEKGVEIRTEEPVEEILITEGRRIRGVVTRAGEEITARYVVLAPGRQGADWLRKVANRLGLELAVNPVDVGVRVEVPAVVMEHLTDVIYESKFIFYSRKFDDRVRTFCMNPHGEVVLENNEGLVTVNGHSYADKKTDNTNFALLVSKTFTEPFKEPIAYGRYIAGLANLLGGGVLVQRLGDLLSGRRTTHDRLSKGLVTPTLKEATPGDLSLVFPYRHLTAIVEMLEAMDKIAPGVYSRHTLLYGVEVKFYSSRLKLNSNLMTEVEGLYAIGDGAGVTRGLAQASAAGVIAARDILAREGKG</sequence>
<dbReference type="EMBL" id="LT838272">
    <property type="protein sequence ID" value="SMB90167.1"/>
    <property type="molecule type" value="Genomic_DNA"/>
</dbReference>
<organism evidence="2 3">
    <name type="scientific">Thermanaeromonas toyohensis ToBE</name>
    <dbReference type="NCBI Taxonomy" id="698762"/>
    <lineage>
        <taxon>Bacteria</taxon>
        <taxon>Bacillati</taxon>
        <taxon>Bacillota</taxon>
        <taxon>Clostridia</taxon>
        <taxon>Neomoorellales</taxon>
        <taxon>Neomoorellaceae</taxon>
        <taxon>Thermanaeromonas</taxon>
    </lineage>
</organism>
<keyword evidence="3" id="KW-1185">Reference proteome</keyword>
<dbReference type="SUPFAM" id="SSF51905">
    <property type="entry name" value="FAD/NAD(P)-binding domain"/>
    <property type="match status" value="1"/>
</dbReference>
<dbReference type="InterPro" id="IPR028348">
    <property type="entry name" value="FAD-binding_protein"/>
</dbReference>
<dbReference type="Proteomes" id="UP000192569">
    <property type="component" value="Chromosome I"/>
</dbReference>